<reference evidence="2" key="1">
    <citation type="journal article" date="2014" name="Front. Microbiol.">
        <title>High frequency of phylogenetically diverse reductive dehalogenase-homologous genes in deep subseafloor sedimentary metagenomes.</title>
        <authorList>
            <person name="Kawai M."/>
            <person name="Futagami T."/>
            <person name="Toyoda A."/>
            <person name="Takaki Y."/>
            <person name="Nishi S."/>
            <person name="Hori S."/>
            <person name="Arai W."/>
            <person name="Tsubouchi T."/>
            <person name="Morono Y."/>
            <person name="Uchiyama I."/>
            <person name="Ito T."/>
            <person name="Fujiyama A."/>
            <person name="Inagaki F."/>
            <person name="Takami H."/>
        </authorList>
    </citation>
    <scope>NUCLEOTIDE SEQUENCE</scope>
    <source>
        <strain evidence="2">Expedition CK06-06</strain>
    </source>
</reference>
<dbReference type="InterPro" id="IPR037066">
    <property type="entry name" value="Plug_dom_sf"/>
</dbReference>
<dbReference type="PANTHER" id="PTHR40980">
    <property type="entry name" value="PLUG DOMAIN-CONTAINING PROTEIN"/>
    <property type="match status" value="1"/>
</dbReference>
<protein>
    <recommendedName>
        <fullName evidence="1">TonB-dependent receptor plug domain-containing protein</fullName>
    </recommendedName>
</protein>
<dbReference type="Gene3D" id="2.170.130.10">
    <property type="entry name" value="TonB-dependent receptor, plug domain"/>
    <property type="match status" value="1"/>
</dbReference>
<evidence type="ECO:0000259" key="1">
    <source>
        <dbReference type="Pfam" id="PF07715"/>
    </source>
</evidence>
<proteinExistence type="predicted"/>
<organism evidence="2">
    <name type="scientific">marine sediment metagenome</name>
    <dbReference type="NCBI Taxonomy" id="412755"/>
    <lineage>
        <taxon>unclassified sequences</taxon>
        <taxon>metagenomes</taxon>
        <taxon>ecological metagenomes</taxon>
    </lineage>
</organism>
<sequence>GVVDAITSEDIGKFPDTNLAEAVQRIPGVTIDRMNNEGSRVTVRGFGPEFNMVTLNGRSMPASVVPGENATRSFDFENLAADGIAGITVYKTGRADIASGGVGSTINISTARPFDYSGMKA</sequence>
<comment type="caution">
    <text evidence="2">The sequence shown here is derived from an EMBL/GenBank/DDBJ whole genome shotgun (WGS) entry which is preliminary data.</text>
</comment>
<feature type="domain" description="TonB-dependent receptor plug" evidence="1">
    <location>
        <begin position="3"/>
        <end position="101"/>
    </location>
</feature>
<dbReference type="InterPro" id="IPR012910">
    <property type="entry name" value="Plug_dom"/>
</dbReference>
<dbReference type="InterPro" id="IPR039426">
    <property type="entry name" value="TonB-dep_rcpt-like"/>
</dbReference>
<dbReference type="PROSITE" id="PS52016">
    <property type="entry name" value="TONB_DEPENDENT_REC_3"/>
    <property type="match status" value="1"/>
</dbReference>
<accession>X1F3C5</accession>
<evidence type="ECO:0000313" key="2">
    <source>
        <dbReference type="EMBL" id="GAH40131.1"/>
    </source>
</evidence>
<gene>
    <name evidence="2" type="ORF">S03H2_26196</name>
</gene>
<feature type="non-terminal residue" evidence="2">
    <location>
        <position position="121"/>
    </location>
</feature>
<feature type="non-terminal residue" evidence="2">
    <location>
        <position position="1"/>
    </location>
</feature>
<dbReference type="SUPFAM" id="SSF56935">
    <property type="entry name" value="Porins"/>
    <property type="match status" value="1"/>
</dbReference>
<name>X1F3C5_9ZZZZ</name>
<dbReference type="EMBL" id="BARU01015090">
    <property type="protein sequence ID" value="GAH40131.1"/>
    <property type="molecule type" value="Genomic_DNA"/>
</dbReference>
<dbReference type="AlphaFoldDB" id="X1F3C5"/>
<dbReference type="PANTHER" id="PTHR40980:SF3">
    <property type="entry name" value="TONB-DEPENDENT RECEPTOR-LIKE BETA-BARREL DOMAIN-CONTAINING PROTEIN"/>
    <property type="match status" value="1"/>
</dbReference>
<dbReference type="Pfam" id="PF07715">
    <property type="entry name" value="Plug"/>
    <property type="match status" value="1"/>
</dbReference>